<keyword evidence="7" id="KW-0732">Signal</keyword>
<dbReference type="SUPFAM" id="SSF54001">
    <property type="entry name" value="Cysteine proteinases"/>
    <property type="match status" value="1"/>
</dbReference>
<dbReference type="GO" id="GO:0045957">
    <property type="term" value="P:negative regulation of complement activation, alternative pathway"/>
    <property type="evidence" value="ECO:0007669"/>
    <property type="project" value="TreeGrafter"/>
</dbReference>
<dbReference type="InterPro" id="IPR000169">
    <property type="entry name" value="Pept_cys_AS"/>
</dbReference>
<keyword evidence="26" id="KW-1185">Reference proteome</keyword>
<dbReference type="InterPro" id="IPR035976">
    <property type="entry name" value="Sushi/SCR/CCP_sf"/>
</dbReference>
<dbReference type="InterPro" id="IPR000436">
    <property type="entry name" value="Sushi_SCR_CCP_dom"/>
</dbReference>
<evidence type="ECO:0000256" key="8">
    <source>
        <dbReference type="ARBA" id="ARBA00022737"/>
    </source>
</evidence>
<evidence type="ECO:0000256" key="7">
    <source>
        <dbReference type="ARBA" id="ARBA00022729"/>
    </source>
</evidence>
<dbReference type="PANTHER" id="PTHR47007:SF1">
    <property type="entry name" value="SUSHI DOMAIN-CONTAINING PROTEIN 4"/>
    <property type="match status" value="1"/>
</dbReference>
<reference evidence="25 26" key="1">
    <citation type="submission" date="2013-11" db="EMBL/GenBank/DDBJ databases">
        <title>The Damaraland mole rat (Fukomys damarensis) genome and evolution of African mole rats.</title>
        <authorList>
            <person name="Gladyshev V.N."/>
            <person name="Fang X."/>
        </authorList>
    </citation>
    <scope>NUCLEOTIDE SEQUENCE [LARGE SCALE GENOMIC DNA]</scope>
    <source>
        <tissue evidence="25">Liver</tissue>
    </source>
</reference>
<evidence type="ECO:0000256" key="10">
    <source>
        <dbReference type="ARBA" id="ARBA00022807"/>
    </source>
</evidence>
<dbReference type="PANTHER" id="PTHR47007">
    <property type="entry name" value="SUSHI DOMAIN-CONTAINING PROTEIN 4"/>
    <property type="match status" value="1"/>
</dbReference>
<evidence type="ECO:0000256" key="6">
    <source>
        <dbReference type="ARBA" id="ARBA00022723"/>
    </source>
</evidence>
<feature type="domain" description="EF-hand" evidence="23">
    <location>
        <begin position="601"/>
        <end position="636"/>
    </location>
</feature>
<feature type="domain" description="Sushi" evidence="24">
    <location>
        <begin position="907"/>
        <end position="970"/>
    </location>
</feature>
<evidence type="ECO:0000313" key="25">
    <source>
        <dbReference type="EMBL" id="KFO25377.1"/>
    </source>
</evidence>
<dbReference type="InterPro" id="IPR038765">
    <property type="entry name" value="Papain-like_cys_pep_sf"/>
</dbReference>
<dbReference type="InterPro" id="IPR022682">
    <property type="entry name" value="Calpain_domain_III"/>
</dbReference>
<feature type="domain" description="Sushi" evidence="24">
    <location>
        <begin position="844"/>
        <end position="905"/>
    </location>
</feature>
<dbReference type="Gene3D" id="2.10.70.10">
    <property type="entry name" value="Complement Module, domain 1"/>
    <property type="match status" value="4"/>
</dbReference>
<feature type="active site" evidence="17 18">
    <location>
        <position position="105"/>
    </location>
</feature>
<dbReference type="EMBL" id="KN123358">
    <property type="protein sequence ID" value="KFO25377.1"/>
    <property type="molecule type" value="Genomic_DNA"/>
</dbReference>
<dbReference type="Pfam" id="PF00084">
    <property type="entry name" value="Sushi"/>
    <property type="match status" value="3"/>
</dbReference>
<gene>
    <name evidence="25" type="ORF">H920_13138</name>
</gene>
<dbReference type="Gene3D" id="1.10.238.10">
    <property type="entry name" value="EF-hand"/>
    <property type="match status" value="1"/>
</dbReference>
<dbReference type="SMART" id="SM00032">
    <property type="entry name" value="CCP"/>
    <property type="match status" value="4"/>
</dbReference>
<feature type="disulfide bond" evidence="19">
    <location>
        <begin position="876"/>
        <end position="903"/>
    </location>
</feature>
<dbReference type="MEROPS" id="C02.007"/>
<dbReference type="SMART" id="SM00230">
    <property type="entry name" value="CysPc"/>
    <property type="match status" value="1"/>
</dbReference>
<evidence type="ECO:0000256" key="17">
    <source>
        <dbReference type="PIRSR" id="PIRSR622684-1"/>
    </source>
</evidence>
<dbReference type="PROSITE" id="PS50222">
    <property type="entry name" value="EF_HAND_2"/>
    <property type="match status" value="1"/>
</dbReference>
<name>A0A091D2Z4_FUKDA</name>
<keyword evidence="12 21" id="KW-1133">Transmembrane helix</keyword>
<dbReference type="Gene3D" id="3.90.70.10">
    <property type="entry name" value="Cysteine proteinases"/>
    <property type="match status" value="1"/>
</dbReference>
<evidence type="ECO:0000256" key="5">
    <source>
        <dbReference type="ARBA" id="ARBA00022692"/>
    </source>
</evidence>
<dbReference type="CDD" id="cd00033">
    <property type="entry name" value="CCP"/>
    <property type="match status" value="4"/>
</dbReference>
<evidence type="ECO:0000259" key="23">
    <source>
        <dbReference type="PROSITE" id="PS50222"/>
    </source>
</evidence>
<keyword evidence="8" id="KW-0677">Repeat</keyword>
<dbReference type="Pfam" id="PF00648">
    <property type="entry name" value="Peptidase_C2"/>
    <property type="match status" value="1"/>
</dbReference>
<dbReference type="InterPro" id="IPR002048">
    <property type="entry name" value="EF_hand_dom"/>
</dbReference>
<dbReference type="Gene3D" id="2.60.120.380">
    <property type="match status" value="1"/>
</dbReference>
<comment type="subcellular location">
    <subcellularLocation>
        <location evidence="1">Membrane</location>
        <topology evidence="1">Single-pass type I membrane protein</topology>
    </subcellularLocation>
</comment>
<keyword evidence="3 19" id="KW-0768">Sushi</keyword>
<keyword evidence="5 21" id="KW-0812">Transmembrane</keyword>
<dbReference type="FunFam" id="2.60.120.380:FF:000001">
    <property type="entry name" value="Calpain-1 catalytic subunit"/>
    <property type="match status" value="1"/>
</dbReference>
<dbReference type="InterPro" id="IPR022684">
    <property type="entry name" value="Calpain_cysteine_protease"/>
</dbReference>
<evidence type="ECO:0000256" key="9">
    <source>
        <dbReference type="ARBA" id="ARBA00022801"/>
    </source>
</evidence>
<dbReference type="GO" id="GO:0004198">
    <property type="term" value="F:calcium-dependent cysteine-type endopeptidase activity"/>
    <property type="evidence" value="ECO:0007669"/>
    <property type="project" value="InterPro"/>
</dbReference>
<dbReference type="PROSITE" id="PS50203">
    <property type="entry name" value="CALPAIN_CAT"/>
    <property type="match status" value="1"/>
</dbReference>
<dbReference type="InterPro" id="IPR022683">
    <property type="entry name" value="Calpain_III"/>
</dbReference>
<dbReference type="PROSITE" id="PS00139">
    <property type="entry name" value="THIOL_PROTEASE_CYS"/>
    <property type="match status" value="1"/>
</dbReference>
<dbReference type="GO" id="GO:0006508">
    <property type="term" value="P:proteolysis"/>
    <property type="evidence" value="ECO:0007669"/>
    <property type="project" value="UniProtKB-KW"/>
</dbReference>
<evidence type="ECO:0000256" key="19">
    <source>
        <dbReference type="PROSITE-ProRule" id="PRU00302"/>
    </source>
</evidence>
<feature type="domain" description="Calpain catalytic" evidence="22">
    <location>
        <begin position="45"/>
        <end position="344"/>
    </location>
</feature>
<evidence type="ECO:0000256" key="21">
    <source>
        <dbReference type="SAM" id="Phobius"/>
    </source>
</evidence>
<dbReference type="AlphaFoldDB" id="A0A091D2Z4"/>
<dbReference type="SUPFAM" id="SSF49758">
    <property type="entry name" value="Calpain large subunit, middle domain (domain III)"/>
    <property type="match status" value="1"/>
</dbReference>
<comment type="similarity">
    <text evidence="2">Belongs to the peptidase C2 family.</text>
</comment>
<dbReference type="InterPro" id="IPR033883">
    <property type="entry name" value="C2_III"/>
</dbReference>
<protein>
    <recommendedName>
        <fullName evidence="16">Sushi domain-containing protein 4</fullName>
    </recommendedName>
</protein>
<proteinExistence type="inferred from homology"/>
<dbReference type="FunFam" id="2.10.70.10:FF:000121">
    <property type="entry name" value="Sushi domain-containing protein 4"/>
    <property type="match status" value="1"/>
</dbReference>
<keyword evidence="9 18" id="KW-0378">Hydrolase</keyword>
<organism evidence="25 26">
    <name type="scientific">Fukomys damarensis</name>
    <name type="common">Damaraland mole rat</name>
    <name type="synonym">Cryptomys damarensis</name>
    <dbReference type="NCBI Taxonomy" id="885580"/>
    <lineage>
        <taxon>Eukaryota</taxon>
        <taxon>Metazoa</taxon>
        <taxon>Chordata</taxon>
        <taxon>Craniata</taxon>
        <taxon>Vertebrata</taxon>
        <taxon>Euteleostomi</taxon>
        <taxon>Mammalia</taxon>
        <taxon>Eutheria</taxon>
        <taxon>Euarchontoglires</taxon>
        <taxon>Glires</taxon>
        <taxon>Rodentia</taxon>
        <taxon>Hystricomorpha</taxon>
        <taxon>Bathyergidae</taxon>
        <taxon>Fukomys</taxon>
    </lineage>
</organism>
<evidence type="ECO:0000256" key="3">
    <source>
        <dbReference type="ARBA" id="ARBA00022659"/>
    </source>
</evidence>
<evidence type="ECO:0000256" key="2">
    <source>
        <dbReference type="ARBA" id="ARBA00007623"/>
    </source>
</evidence>
<evidence type="ECO:0000256" key="18">
    <source>
        <dbReference type="PROSITE-ProRule" id="PRU00239"/>
    </source>
</evidence>
<keyword evidence="14 19" id="KW-1015">Disulfide bond</keyword>
<evidence type="ECO:0000256" key="4">
    <source>
        <dbReference type="ARBA" id="ARBA00022670"/>
    </source>
</evidence>
<evidence type="ECO:0000256" key="15">
    <source>
        <dbReference type="ARBA" id="ARBA00023180"/>
    </source>
</evidence>
<dbReference type="Proteomes" id="UP000028990">
    <property type="component" value="Unassembled WGS sequence"/>
</dbReference>
<keyword evidence="10 18" id="KW-0788">Thiol protease</keyword>
<evidence type="ECO:0000256" key="13">
    <source>
        <dbReference type="ARBA" id="ARBA00023136"/>
    </source>
</evidence>
<feature type="active site" evidence="17 18">
    <location>
        <position position="286"/>
    </location>
</feature>
<feature type="transmembrane region" description="Helical" evidence="21">
    <location>
        <begin position="986"/>
        <end position="1006"/>
    </location>
</feature>
<evidence type="ECO:0000259" key="24">
    <source>
        <dbReference type="PROSITE" id="PS50923"/>
    </source>
</evidence>
<keyword evidence="4 18" id="KW-0645">Protease</keyword>
<evidence type="ECO:0000256" key="20">
    <source>
        <dbReference type="SAM" id="MobiDB-lite"/>
    </source>
</evidence>
<dbReference type="CDD" id="cd00214">
    <property type="entry name" value="Calpain_III"/>
    <property type="match status" value="1"/>
</dbReference>
<dbReference type="PROSITE" id="PS50923">
    <property type="entry name" value="SUSHI"/>
    <property type="match status" value="3"/>
</dbReference>
<dbReference type="FunFam" id="2.10.70.10:FF:000030">
    <property type="entry name" value="Sushi domain-containing protein 4"/>
    <property type="match status" value="1"/>
</dbReference>
<feature type="active site" evidence="17 18">
    <location>
        <position position="262"/>
    </location>
</feature>
<dbReference type="SMART" id="SM00720">
    <property type="entry name" value="calpain_III"/>
    <property type="match status" value="1"/>
</dbReference>
<evidence type="ECO:0000256" key="14">
    <source>
        <dbReference type="ARBA" id="ARBA00023157"/>
    </source>
</evidence>
<dbReference type="SUPFAM" id="SSF57535">
    <property type="entry name" value="Complement control module/SCR domain"/>
    <property type="match status" value="4"/>
</dbReference>
<keyword evidence="13 21" id="KW-0472">Membrane</keyword>
<evidence type="ECO:0000256" key="12">
    <source>
        <dbReference type="ARBA" id="ARBA00022989"/>
    </source>
</evidence>
<keyword evidence="6" id="KW-0479">Metal-binding</keyword>
<dbReference type="GO" id="GO:0005509">
    <property type="term" value="F:calcium ion binding"/>
    <property type="evidence" value="ECO:0007669"/>
    <property type="project" value="InterPro"/>
</dbReference>
<keyword evidence="15" id="KW-0325">Glycoprotein</keyword>
<evidence type="ECO:0000259" key="22">
    <source>
        <dbReference type="PROSITE" id="PS50203"/>
    </source>
</evidence>
<keyword evidence="11" id="KW-0106">Calcium</keyword>
<dbReference type="GO" id="GO:0016020">
    <property type="term" value="C:membrane"/>
    <property type="evidence" value="ECO:0007669"/>
    <property type="project" value="UniProtKB-SubCell"/>
</dbReference>
<dbReference type="InterPro" id="IPR042985">
    <property type="entry name" value="SUSD4"/>
</dbReference>
<dbReference type="PRINTS" id="PR00704">
    <property type="entry name" value="CALPAIN"/>
</dbReference>
<dbReference type="InterPro" id="IPR001300">
    <property type="entry name" value="Peptidase_C2_calpain_cat"/>
</dbReference>
<feature type="region of interest" description="Disordered" evidence="20">
    <location>
        <begin position="1072"/>
        <end position="1136"/>
    </location>
</feature>
<dbReference type="InterPro" id="IPR036213">
    <property type="entry name" value="Calpain_III_sf"/>
</dbReference>
<dbReference type="Pfam" id="PF01067">
    <property type="entry name" value="Calpain_III"/>
    <property type="match status" value="1"/>
</dbReference>
<dbReference type="CDD" id="cd00044">
    <property type="entry name" value="CysPc"/>
    <property type="match status" value="1"/>
</dbReference>
<dbReference type="SUPFAM" id="SSF47473">
    <property type="entry name" value="EF-hand"/>
    <property type="match status" value="1"/>
</dbReference>
<evidence type="ECO:0000256" key="16">
    <source>
        <dbReference type="ARBA" id="ARBA00069048"/>
    </source>
</evidence>
<dbReference type="STRING" id="885580.ENSFDAP00000003815"/>
<dbReference type="eggNOG" id="KOG0045">
    <property type="taxonomic scope" value="Eukaryota"/>
</dbReference>
<dbReference type="GO" id="GO:0045959">
    <property type="term" value="P:negative regulation of complement activation, classical pathway"/>
    <property type="evidence" value="ECO:0007669"/>
    <property type="project" value="TreeGrafter"/>
</dbReference>
<sequence length="1149" mass="127153">MAAQAAGVCRQRAAAEGLGSYQNAVKCLGQDFEVLRRQCLDSGVLFKDPEFPACPSALGYKELGPGSPQTQGIVWKRPTELCPSPQFIVGGATRTDVRQGDLGDCWLLAAIASLTLNEKLLSRVVPGNQSFQENYAGIFHFQFWQYGEWVEVVVDDRLPTKDGELLFLHSAEGSEFWSALLEKAYAKLNGSYEALAGGSTVEGFEDFTGGISESYDLRKPPANLYRLIRKALRAGSLLGCSIDVSSAAETEAFTHQKLVKSHAYSVTGVEEVDFSGRLEQLIRLRNPWGQVEWTGAWSDEAPEWSRIDPRQREELDQKAEDGEFWMSFSDFLVQFSRLEICNLSPDSLSSEEAHKWSLVLFHGRWARGATAGGCQNYPATYWTNPQFKIHLGEADEDQEEGVGEPCCTALLGLMQKDRRRRRRLGQGLLSIGFAIYQLAGHTDSHLGRDFFCGHQPAARSDTYVNLREVWGRVQLPPGEYLVVPSTFEPFKDGDFCLRVFSEQKARALEIGAVVAGNPHELHPVEVDPGDQELRRLCEELSGKGSEIGANELKRVLNVMFSRRTDIKFAGFSIYTCREMISLLDSTGTGTLGPVELRTLWLKVQKYLEIFQELDPGRLGTVDTHDMRLALGRAGFSLNNQVQQTIATRYTGHALSIDFDSFVACMVRLESLFKLFRVLDRNRTGVVQLSLPEKLPEAAVFWRGRLRPVETSPLRGGLEDLRTCADPGVPEHGFRAPSGGVFFEDSVTRFHCQDGFKLKGSIKRLCVKYPNGTLGWVPSDGPVCMKEECRMPQVEDAEIHNKTYRYGDKLIIACHEGFTIRYPDLYNVASRCRDDGTWDNLPTCQGCLRPLAAANGYVNMSEFQTSFPVGTVIAYHCFPGFKPQGPQFLECLHSLTWSSSPPRCLALEVCPLPPMVSHGDFVCHPRPCERYNHGTVVEFYCDPGYSLTSDYKYITCQYGEWFPSYQVYCIKSEQTWPGMHETLLTTWKIVAFTATSVLLLLLLVVLARMFQTKFKASFPPRGLPRSSSSDPDFVVVDGVPVLLPSYDEAVSGGTSALGPGFLAAVVLVDDQSPPAYPGDTDMGTGDSSEACDSASGPSELLQSLYPPPPSQVRACPTPEDPNPVAGTLDTASTSPGINIADEIPLMEDGA</sequence>
<dbReference type="FunFam" id="3.90.70.10:FF:000001">
    <property type="entry name" value="Calpain-1 catalytic subunit"/>
    <property type="match status" value="1"/>
</dbReference>
<evidence type="ECO:0000256" key="11">
    <source>
        <dbReference type="ARBA" id="ARBA00022837"/>
    </source>
</evidence>
<evidence type="ECO:0000256" key="1">
    <source>
        <dbReference type="ARBA" id="ARBA00004479"/>
    </source>
</evidence>
<dbReference type="InterPro" id="IPR011992">
    <property type="entry name" value="EF-hand-dom_pair"/>
</dbReference>
<comment type="caution">
    <text evidence="19">Lacks conserved residue(s) required for the propagation of feature annotation.</text>
</comment>
<evidence type="ECO:0000313" key="26">
    <source>
        <dbReference type="Proteomes" id="UP000028990"/>
    </source>
</evidence>
<accession>A0A091D2Z4</accession>
<feature type="domain" description="Sushi" evidence="24">
    <location>
        <begin position="721"/>
        <end position="785"/>
    </location>
</feature>